<evidence type="ECO:0000256" key="1">
    <source>
        <dbReference type="SAM" id="MobiDB-lite"/>
    </source>
</evidence>
<keyword evidence="4" id="KW-1185">Reference proteome</keyword>
<evidence type="ECO:0000313" key="3">
    <source>
        <dbReference type="EMBL" id="QEC64540.1"/>
    </source>
</evidence>
<dbReference type="EMBL" id="CP042436">
    <property type="protein sequence ID" value="QEC64540.1"/>
    <property type="molecule type" value="Genomic_DNA"/>
</dbReference>
<feature type="signal peptide" evidence="2">
    <location>
        <begin position="1"/>
        <end position="22"/>
    </location>
</feature>
<feature type="compositionally biased region" description="Basic and acidic residues" evidence="1">
    <location>
        <begin position="178"/>
        <end position="196"/>
    </location>
</feature>
<feature type="region of interest" description="Disordered" evidence="1">
    <location>
        <begin position="178"/>
        <end position="218"/>
    </location>
</feature>
<evidence type="ECO:0008006" key="5">
    <source>
        <dbReference type="Google" id="ProtNLM"/>
    </source>
</evidence>
<gene>
    <name evidence="3" type="ORF">FRZ54_18840</name>
</gene>
<dbReference type="KEGG" id="mgin:FRZ54_18840"/>
<evidence type="ECO:0000256" key="2">
    <source>
        <dbReference type="SAM" id="SignalP"/>
    </source>
</evidence>
<evidence type="ECO:0000313" key="4">
    <source>
        <dbReference type="Proteomes" id="UP000321479"/>
    </source>
</evidence>
<dbReference type="Proteomes" id="UP000321479">
    <property type="component" value="Chromosome"/>
</dbReference>
<name>A0A5B8UZF0_9SPHI</name>
<dbReference type="RefSeq" id="WP_147033374.1">
    <property type="nucleotide sequence ID" value="NZ_CP042436.1"/>
</dbReference>
<protein>
    <recommendedName>
        <fullName evidence="5">DUF3300 domain-containing protein</fullName>
    </recommendedName>
</protein>
<sequence>MKKLAILSAIALSGLFYNAASAQVRLHVGINFSPRPVYVQDRVVVAHREPVIYSEPVDYDGDEDYYYLPDVDAYYSVNDECYYYNDGGRWVTAAYLPGAYRDFDWRYARRYEVRAPRPYLHAEYYRNHYNGVAFNGRWNERVYGRGYGDAYHYNNSVNARRFNDRGFEDRRFDNRNHFDNHDRFDNHGRDNGRGEHFAQNNSRSNYGHGRDEHRPGRF</sequence>
<accession>A0A5B8UZF0</accession>
<feature type="compositionally biased region" description="Basic and acidic residues" evidence="1">
    <location>
        <begin position="208"/>
        <end position="218"/>
    </location>
</feature>
<organism evidence="3 4">
    <name type="scientific">Mucilaginibacter ginsenosidivorans</name>
    <dbReference type="NCBI Taxonomy" id="398053"/>
    <lineage>
        <taxon>Bacteria</taxon>
        <taxon>Pseudomonadati</taxon>
        <taxon>Bacteroidota</taxon>
        <taxon>Sphingobacteriia</taxon>
        <taxon>Sphingobacteriales</taxon>
        <taxon>Sphingobacteriaceae</taxon>
        <taxon>Mucilaginibacter</taxon>
    </lineage>
</organism>
<proteinExistence type="predicted"/>
<keyword evidence="2" id="KW-0732">Signal</keyword>
<feature type="chain" id="PRO_5022782298" description="DUF3300 domain-containing protein" evidence="2">
    <location>
        <begin position="23"/>
        <end position="218"/>
    </location>
</feature>
<dbReference type="AlphaFoldDB" id="A0A5B8UZF0"/>
<dbReference type="OrthoDB" id="799522at2"/>
<reference evidence="3 4" key="1">
    <citation type="journal article" date="2017" name="Curr. Microbiol.">
        <title>Mucilaginibacter ginsenosidivorans sp. nov., Isolated from Soil of Ginseng Field.</title>
        <authorList>
            <person name="Kim M.M."/>
            <person name="Siddiqi M.Z."/>
            <person name="Im W.T."/>
        </authorList>
    </citation>
    <scope>NUCLEOTIDE SEQUENCE [LARGE SCALE GENOMIC DNA]</scope>
    <source>
        <strain evidence="3 4">Gsoil 3017</strain>
    </source>
</reference>